<dbReference type="EMBL" id="JAUKVY010000050">
    <property type="protein sequence ID" value="MDO1537826.1"/>
    <property type="molecule type" value="Genomic_DNA"/>
</dbReference>
<protein>
    <submittedName>
        <fullName evidence="2">Uncharacterized protein</fullName>
    </submittedName>
</protein>
<gene>
    <name evidence="2" type="ORF">Q2T77_36890</name>
</gene>
<proteinExistence type="predicted"/>
<name>A0ABT8SFY7_9BURK</name>
<dbReference type="RefSeq" id="WP_301816250.1">
    <property type="nucleotide sequence ID" value="NZ_JAUJZH010000050.1"/>
</dbReference>
<feature type="region of interest" description="Disordered" evidence="1">
    <location>
        <begin position="1"/>
        <end position="70"/>
    </location>
</feature>
<comment type="caution">
    <text evidence="2">The sequence shown here is derived from an EMBL/GenBank/DDBJ whole genome shotgun (WGS) entry which is preliminary data.</text>
</comment>
<feature type="compositionally biased region" description="Basic and acidic residues" evidence="1">
    <location>
        <begin position="1"/>
        <end position="17"/>
    </location>
</feature>
<reference evidence="2" key="1">
    <citation type="submission" date="2023-06" db="EMBL/GenBank/DDBJ databases">
        <authorList>
            <person name="Jiang Y."/>
            <person name="Liu Q."/>
        </authorList>
    </citation>
    <scope>NUCLEOTIDE SEQUENCE</scope>
    <source>
        <strain evidence="2">CGMCC 1.12090</strain>
    </source>
</reference>
<feature type="compositionally biased region" description="Basic and acidic residues" evidence="1">
    <location>
        <begin position="27"/>
        <end position="37"/>
    </location>
</feature>
<organism evidence="2 3">
    <name type="scientific">Variovorax ginsengisoli</name>
    <dbReference type="NCBI Taxonomy" id="363844"/>
    <lineage>
        <taxon>Bacteria</taxon>
        <taxon>Pseudomonadati</taxon>
        <taxon>Pseudomonadota</taxon>
        <taxon>Betaproteobacteria</taxon>
        <taxon>Burkholderiales</taxon>
        <taxon>Comamonadaceae</taxon>
        <taxon>Variovorax</taxon>
    </lineage>
</organism>
<evidence type="ECO:0000256" key="1">
    <source>
        <dbReference type="SAM" id="MobiDB-lite"/>
    </source>
</evidence>
<evidence type="ECO:0000313" key="3">
    <source>
        <dbReference type="Proteomes" id="UP001169027"/>
    </source>
</evidence>
<sequence length="70" mass="7595">MNTSAGERKLDDVRAENVHVQLAEDTGAPRKETKRDDEVDGAGDGQCLQHRMSAARPPGRISARKGPLVE</sequence>
<accession>A0ABT8SFY7</accession>
<dbReference type="Proteomes" id="UP001169027">
    <property type="component" value="Unassembled WGS sequence"/>
</dbReference>
<evidence type="ECO:0000313" key="2">
    <source>
        <dbReference type="EMBL" id="MDO1537826.1"/>
    </source>
</evidence>
<keyword evidence="3" id="KW-1185">Reference proteome</keyword>